<keyword evidence="2" id="KW-1185">Reference proteome</keyword>
<sequence>MTRDVTGPAVPVGPVLLGVHGTAAEEALRYAFAEADHRGVELIAVLTGAVPREDSVRQCDLVQRWAEKYPEVPVTTTVRRGLDPAVVIAAASHGCGLLVVQHPADPAAAAVVDALAHRAHCPLVVAGDTTVSSAAAV</sequence>
<evidence type="ECO:0000313" key="1">
    <source>
        <dbReference type="EMBL" id="GIM77769.1"/>
    </source>
</evidence>
<dbReference type="AlphaFoldDB" id="A0A919VT08"/>
<dbReference type="Proteomes" id="UP000681340">
    <property type="component" value="Unassembled WGS sequence"/>
</dbReference>
<dbReference type="EMBL" id="BOQL01000068">
    <property type="protein sequence ID" value="GIM77769.1"/>
    <property type="molecule type" value="Genomic_DNA"/>
</dbReference>
<organism evidence="1 2">
    <name type="scientific">Actinoplanes auranticolor</name>
    <dbReference type="NCBI Taxonomy" id="47988"/>
    <lineage>
        <taxon>Bacteria</taxon>
        <taxon>Bacillati</taxon>
        <taxon>Actinomycetota</taxon>
        <taxon>Actinomycetes</taxon>
        <taxon>Micromonosporales</taxon>
        <taxon>Micromonosporaceae</taxon>
        <taxon>Actinoplanes</taxon>
    </lineage>
</organism>
<accession>A0A919VT08</accession>
<dbReference type="RefSeq" id="WP_212993581.1">
    <property type="nucleotide sequence ID" value="NZ_BAABEA010000041.1"/>
</dbReference>
<dbReference type="SUPFAM" id="SSF52402">
    <property type="entry name" value="Adenine nucleotide alpha hydrolases-like"/>
    <property type="match status" value="1"/>
</dbReference>
<evidence type="ECO:0000313" key="2">
    <source>
        <dbReference type="Proteomes" id="UP000681340"/>
    </source>
</evidence>
<name>A0A919VT08_9ACTN</name>
<dbReference type="InterPro" id="IPR014729">
    <property type="entry name" value="Rossmann-like_a/b/a_fold"/>
</dbReference>
<comment type="caution">
    <text evidence="1">The sequence shown here is derived from an EMBL/GenBank/DDBJ whole genome shotgun (WGS) entry which is preliminary data.</text>
</comment>
<evidence type="ECO:0008006" key="3">
    <source>
        <dbReference type="Google" id="ProtNLM"/>
    </source>
</evidence>
<dbReference type="Gene3D" id="3.40.50.620">
    <property type="entry name" value="HUPs"/>
    <property type="match status" value="1"/>
</dbReference>
<proteinExistence type="predicted"/>
<gene>
    <name evidence="1" type="ORF">Aau02nite_77610</name>
</gene>
<reference evidence="1" key="1">
    <citation type="submission" date="2021-03" db="EMBL/GenBank/DDBJ databases">
        <title>Whole genome shotgun sequence of Actinoplanes auranticolor NBRC 12245.</title>
        <authorList>
            <person name="Komaki H."/>
            <person name="Tamura T."/>
        </authorList>
    </citation>
    <scope>NUCLEOTIDE SEQUENCE</scope>
    <source>
        <strain evidence="1">NBRC 12245</strain>
    </source>
</reference>
<protein>
    <recommendedName>
        <fullName evidence="3">Universal stress protein family protein</fullName>
    </recommendedName>
</protein>